<gene>
    <name evidence="2" type="ORF">Acr_15g0002360</name>
</gene>
<evidence type="ECO:0000313" key="2">
    <source>
        <dbReference type="EMBL" id="GFZ01627.1"/>
    </source>
</evidence>
<dbReference type="PANTHER" id="PTHR34355">
    <property type="entry name" value="JOSEPHIN-LIKE PROTEIN"/>
    <property type="match status" value="1"/>
</dbReference>
<evidence type="ECO:0000256" key="1">
    <source>
        <dbReference type="SAM" id="MobiDB-lite"/>
    </source>
</evidence>
<feature type="compositionally biased region" description="Polar residues" evidence="1">
    <location>
        <begin position="21"/>
        <end position="30"/>
    </location>
</feature>
<name>A0A7J0FT86_9ERIC</name>
<reference evidence="2 3" key="1">
    <citation type="submission" date="2019-07" db="EMBL/GenBank/DDBJ databases">
        <title>De Novo Assembly of kiwifruit Actinidia rufa.</title>
        <authorList>
            <person name="Sugita-Konishi S."/>
            <person name="Sato K."/>
            <person name="Mori E."/>
            <person name="Abe Y."/>
            <person name="Kisaki G."/>
            <person name="Hamano K."/>
            <person name="Suezawa K."/>
            <person name="Otani M."/>
            <person name="Fukuda T."/>
            <person name="Manabe T."/>
            <person name="Gomi K."/>
            <person name="Tabuchi M."/>
            <person name="Akimitsu K."/>
            <person name="Kataoka I."/>
        </authorList>
    </citation>
    <scope>NUCLEOTIDE SEQUENCE [LARGE SCALE GENOMIC DNA]</scope>
    <source>
        <strain evidence="3">cv. Fuchu</strain>
    </source>
</reference>
<feature type="compositionally biased region" description="Polar residues" evidence="1">
    <location>
        <begin position="58"/>
        <end position="70"/>
    </location>
</feature>
<dbReference type="EMBL" id="BJWL01000015">
    <property type="protein sequence ID" value="GFZ01627.1"/>
    <property type="molecule type" value="Genomic_DNA"/>
</dbReference>
<organism evidence="2 3">
    <name type="scientific">Actinidia rufa</name>
    <dbReference type="NCBI Taxonomy" id="165716"/>
    <lineage>
        <taxon>Eukaryota</taxon>
        <taxon>Viridiplantae</taxon>
        <taxon>Streptophyta</taxon>
        <taxon>Embryophyta</taxon>
        <taxon>Tracheophyta</taxon>
        <taxon>Spermatophyta</taxon>
        <taxon>Magnoliopsida</taxon>
        <taxon>eudicotyledons</taxon>
        <taxon>Gunneridae</taxon>
        <taxon>Pentapetalae</taxon>
        <taxon>asterids</taxon>
        <taxon>Ericales</taxon>
        <taxon>Actinidiaceae</taxon>
        <taxon>Actinidia</taxon>
    </lineage>
</organism>
<keyword evidence="3" id="KW-1185">Reference proteome</keyword>
<protein>
    <submittedName>
        <fullName evidence="2">Uncharacterized protein</fullName>
    </submittedName>
</protein>
<evidence type="ECO:0000313" key="3">
    <source>
        <dbReference type="Proteomes" id="UP000585474"/>
    </source>
</evidence>
<proteinExistence type="predicted"/>
<dbReference type="AlphaFoldDB" id="A0A7J0FT86"/>
<dbReference type="OrthoDB" id="1748986at2759"/>
<dbReference type="Proteomes" id="UP000585474">
    <property type="component" value="Unassembled WGS sequence"/>
</dbReference>
<dbReference type="PANTHER" id="PTHR34355:SF1">
    <property type="entry name" value="JOSEPHIN-LIKE PROTEIN"/>
    <property type="match status" value="1"/>
</dbReference>
<accession>A0A7J0FT86</accession>
<comment type="caution">
    <text evidence="2">The sequence shown here is derived from an EMBL/GenBank/DDBJ whole genome shotgun (WGS) entry which is preliminary data.</text>
</comment>
<sequence length="106" mass="11304">MSARGSGGVTSIPDTDEKTKASQGQNSSKRVSGEKSAIRKQLQIQALHFVVSRRTRRSSPNVCTGKSNPSIAPIDSHRAEAINDCIEFINSSSSLQRSNSVATNSS</sequence>
<feature type="region of interest" description="Disordered" evidence="1">
    <location>
        <begin position="55"/>
        <end position="74"/>
    </location>
</feature>
<feature type="region of interest" description="Disordered" evidence="1">
    <location>
        <begin position="1"/>
        <end position="39"/>
    </location>
</feature>